<keyword evidence="12" id="KW-1185">Reference proteome</keyword>
<dbReference type="Proteomes" id="UP000747110">
    <property type="component" value="Unassembled WGS sequence"/>
</dbReference>
<proteinExistence type="inferred from homology"/>
<dbReference type="EMBL" id="BNCQ01000006">
    <property type="protein sequence ID" value="GIL99809.1"/>
    <property type="molecule type" value="Genomic_DNA"/>
</dbReference>
<dbReference type="GO" id="GO:0015093">
    <property type="term" value="F:ferrous iron transmembrane transporter activity"/>
    <property type="evidence" value="ECO:0007669"/>
    <property type="project" value="TreeGrafter"/>
</dbReference>
<evidence type="ECO:0000256" key="3">
    <source>
        <dbReference type="ARBA" id="ARBA00022692"/>
    </source>
</evidence>
<feature type="compositionally biased region" description="Low complexity" evidence="7">
    <location>
        <begin position="237"/>
        <end position="250"/>
    </location>
</feature>
<feature type="transmembrane region" description="Helical" evidence="8">
    <location>
        <begin position="422"/>
        <end position="441"/>
    </location>
</feature>
<feature type="transmembrane region" description="Helical" evidence="8">
    <location>
        <begin position="45"/>
        <end position="70"/>
    </location>
</feature>
<evidence type="ECO:0000256" key="8">
    <source>
        <dbReference type="SAM" id="Phobius"/>
    </source>
</evidence>
<gene>
    <name evidence="9" type="ORF">Vretifemale_3414</name>
    <name evidence="10" type="ORF">Vretimale_4789</name>
</gene>
<feature type="transmembrane region" description="Helical" evidence="8">
    <location>
        <begin position="391"/>
        <end position="410"/>
    </location>
</feature>
<feature type="compositionally biased region" description="Low complexity" evidence="7">
    <location>
        <begin position="258"/>
        <end position="287"/>
    </location>
</feature>
<comment type="subcellular location">
    <subcellularLocation>
        <location evidence="1">Membrane</location>
        <topology evidence="1">Multi-pass membrane protein</topology>
    </subcellularLocation>
</comment>
<evidence type="ECO:0000256" key="6">
    <source>
        <dbReference type="SAM" id="Coils"/>
    </source>
</evidence>
<evidence type="ECO:0000256" key="1">
    <source>
        <dbReference type="ARBA" id="ARBA00004141"/>
    </source>
</evidence>
<evidence type="ECO:0000313" key="9">
    <source>
        <dbReference type="EMBL" id="GIL73371.1"/>
    </source>
</evidence>
<dbReference type="EMBL" id="BNCP01000004">
    <property type="protein sequence ID" value="GIL73371.1"/>
    <property type="molecule type" value="Genomic_DNA"/>
</dbReference>
<evidence type="ECO:0000313" key="10">
    <source>
        <dbReference type="EMBL" id="GIL99809.1"/>
    </source>
</evidence>
<evidence type="ECO:0000313" key="12">
    <source>
        <dbReference type="Proteomes" id="UP000747110"/>
    </source>
</evidence>
<accession>A0A8J4DDC7</accession>
<dbReference type="PANTHER" id="PTHR31632">
    <property type="entry name" value="IRON TRANSPORTER FTH1"/>
    <property type="match status" value="1"/>
</dbReference>
<dbReference type="GO" id="GO:0033573">
    <property type="term" value="C:high-affinity iron permease complex"/>
    <property type="evidence" value="ECO:0007669"/>
    <property type="project" value="InterPro"/>
</dbReference>
<keyword evidence="6" id="KW-0175">Coiled coil</keyword>
<evidence type="ECO:0000256" key="4">
    <source>
        <dbReference type="ARBA" id="ARBA00022989"/>
    </source>
</evidence>
<feature type="region of interest" description="Disordered" evidence="7">
    <location>
        <begin position="233"/>
        <end position="287"/>
    </location>
</feature>
<name>A0A8J4DDC7_9CHLO</name>
<comment type="caution">
    <text evidence="10">The sequence shown here is derived from an EMBL/GenBank/DDBJ whole genome shotgun (WGS) entry which is preliminary data.</text>
</comment>
<feature type="transmembrane region" description="Helical" evidence="8">
    <location>
        <begin position="82"/>
        <end position="106"/>
    </location>
</feature>
<sequence>MASVDTYFSVLALFILFRETIEASIICGVLLQFLNRSKPALKKSVWYGVAAGVGVSIIFGVIFIAVYYTAKDNLFAGKNRDWFKGIISWIAALLITILGFAMLRFLGWEAKWKRKLAAAMAEKVPEVAPVPSTDKDEATATDAAAALVTNDTSLPPNGQVPAVALARSVNRDGTVTSDDTAALVTSTTTTSSLPNCQVPGVALARSINRDGTVTSDDTAALVSNNNSELALVAARRSSSNGASPLAAGPPSSSPLAPPAQHQSSILTSPTLATTSSSSTSPTAADGKKAMASAGTGIGIGTTDAASASKKQCAGDDKYVDVEAATAKQTSDGMDAEDKAVVAGPELEPIDHSPPTRRENMNIFFLVFTTVLREGIESVVFLGGLANVQLSAIPLPAVVGIVCGCLVGVFLYYSGKQVKHIKWLIIIMAIIIFFIAAGQVSIGTDALMRAGAFGYCSPWLDERPWYMVPMYDWSKCCADTDPKGDEPMGQQNSQRFFSLARAIFGYQDKGTPVELIAYCSYWGLVLIVMGLKAWHGSLLDADWKHTKQQKKLEKEAARRAQEEAEAAGWEAAALEGGMAGDGAVATPMVGLVAAAPAPMAEGGKLAGFRRCMTCSRKY</sequence>
<feature type="coiled-coil region" evidence="6">
    <location>
        <begin position="544"/>
        <end position="571"/>
    </location>
</feature>
<protein>
    <recommendedName>
        <fullName evidence="13">Iron permease FTR1</fullName>
    </recommendedName>
</protein>
<feature type="transmembrane region" description="Helical" evidence="8">
    <location>
        <begin position="362"/>
        <end position="385"/>
    </location>
</feature>
<evidence type="ECO:0008006" key="13">
    <source>
        <dbReference type="Google" id="ProtNLM"/>
    </source>
</evidence>
<dbReference type="Proteomes" id="UP000722791">
    <property type="component" value="Unassembled WGS sequence"/>
</dbReference>
<keyword evidence="4 8" id="KW-1133">Transmembrane helix</keyword>
<organism evidence="10 11">
    <name type="scientific">Volvox reticuliferus</name>
    <dbReference type="NCBI Taxonomy" id="1737510"/>
    <lineage>
        <taxon>Eukaryota</taxon>
        <taxon>Viridiplantae</taxon>
        <taxon>Chlorophyta</taxon>
        <taxon>core chlorophytes</taxon>
        <taxon>Chlorophyceae</taxon>
        <taxon>CS clade</taxon>
        <taxon>Chlamydomonadales</taxon>
        <taxon>Volvocaceae</taxon>
        <taxon>Volvox</taxon>
    </lineage>
</organism>
<keyword evidence="3 8" id="KW-0812">Transmembrane</keyword>
<feature type="transmembrane region" description="Helical" evidence="8">
    <location>
        <begin position="6"/>
        <end position="33"/>
    </location>
</feature>
<evidence type="ECO:0000256" key="2">
    <source>
        <dbReference type="ARBA" id="ARBA00008333"/>
    </source>
</evidence>
<dbReference type="InterPro" id="IPR004923">
    <property type="entry name" value="FTR1/Fip1/EfeU"/>
</dbReference>
<dbReference type="AlphaFoldDB" id="A0A8J4DDC7"/>
<evidence type="ECO:0000256" key="7">
    <source>
        <dbReference type="SAM" id="MobiDB-lite"/>
    </source>
</evidence>
<evidence type="ECO:0000313" key="11">
    <source>
        <dbReference type="Proteomes" id="UP000722791"/>
    </source>
</evidence>
<dbReference type="OrthoDB" id="4364at2759"/>
<keyword evidence="5 8" id="KW-0472">Membrane</keyword>
<reference evidence="10" key="1">
    <citation type="journal article" date="2021" name="Proc. Natl. Acad. Sci. U.S.A.">
        <title>Three genomes in the algal genus Volvox reveal the fate of a haploid sex-determining region after a transition to homothallism.</title>
        <authorList>
            <person name="Yamamoto K."/>
            <person name="Hamaji T."/>
            <person name="Kawai-Toyooka H."/>
            <person name="Matsuzaki R."/>
            <person name="Takahashi F."/>
            <person name="Nishimura Y."/>
            <person name="Kawachi M."/>
            <person name="Noguchi H."/>
            <person name="Minakuchi Y."/>
            <person name="Umen J.G."/>
            <person name="Toyoda A."/>
            <person name="Nozaki H."/>
        </authorList>
    </citation>
    <scope>NUCLEOTIDE SEQUENCE</scope>
    <source>
        <strain evidence="10">NIES-3785</strain>
        <strain evidence="9">NIES-3786</strain>
    </source>
</reference>
<comment type="similarity">
    <text evidence="2">Belongs to the oxidase-dependent Fe transporter (OFeT) (TC 9.A.10.1) family.</text>
</comment>
<dbReference type="PANTHER" id="PTHR31632:SF2">
    <property type="entry name" value="PLASMA MEMBRANE IRON PERMEASE"/>
    <property type="match status" value="1"/>
</dbReference>
<dbReference type="Pfam" id="PF03239">
    <property type="entry name" value="FTR1"/>
    <property type="match status" value="2"/>
</dbReference>
<evidence type="ECO:0000256" key="5">
    <source>
        <dbReference type="ARBA" id="ARBA00023136"/>
    </source>
</evidence>